<protein>
    <submittedName>
        <fullName evidence="3">PTS galactitol transporter subunit IIB</fullName>
    </submittedName>
</protein>
<proteinExistence type="predicted"/>
<dbReference type="KEGG" id="gfe:Gferi_25650"/>
<feature type="domain" description="PTS EIIB type-2" evidence="2">
    <location>
        <begin position="5"/>
        <end position="97"/>
    </location>
</feature>
<evidence type="ECO:0000313" key="4">
    <source>
        <dbReference type="Proteomes" id="UP000095743"/>
    </source>
</evidence>
<name>A0A1D8GNX3_9FIRM</name>
<dbReference type="InterPro" id="IPR003501">
    <property type="entry name" value="PTS_EIIB_2/3"/>
</dbReference>
<dbReference type="EMBL" id="CP017269">
    <property type="protein sequence ID" value="AOT72641.1"/>
    <property type="molecule type" value="Genomic_DNA"/>
</dbReference>
<evidence type="ECO:0000313" key="3">
    <source>
        <dbReference type="EMBL" id="AOT72641.1"/>
    </source>
</evidence>
<dbReference type="OrthoDB" id="6505030at2"/>
<dbReference type="Pfam" id="PF02302">
    <property type="entry name" value="PTS_IIB"/>
    <property type="match status" value="1"/>
</dbReference>
<dbReference type="RefSeq" id="WP_069980950.1">
    <property type="nucleotide sequence ID" value="NZ_CP017269.1"/>
</dbReference>
<dbReference type="InterPro" id="IPR036095">
    <property type="entry name" value="PTS_EIIB-like_sf"/>
</dbReference>
<dbReference type="PROSITE" id="PS51099">
    <property type="entry name" value="PTS_EIIB_TYPE_2"/>
    <property type="match status" value="1"/>
</dbReference>
<keyword evidence="1" id="KW-0808">Transferase</keyword>
<dbReference type="GO" id="GO:0008982">
    <property type="term" value="F:protein-N(PI)-phosphohistidine-sugar phosphotransferase activity"/>
    <property type="evidence" value="ECO:0007669"/>
    <property type="project" value="InterPro"/>
</dbReference>
<sequence length="97" mass="10316">MANEKRVLVACGTGICTSTMAVNKFKTALEKRGKLSLFKIDQCKVAELAAKGNDYDLVIATTTVSAKINTPIVQGTAFLTGVGIDKVVDEILSILKI</sequence>
<dbReference type="Gene3D" id="3.40.50.2300">
    <property type="match status" value="1"/>
</dbReference>
<dbReference type="CDD" id="cd05566">
    <property type="entry name" value="PTS_IIB_galactitol"/>
    <property type="match status" value="1"/>
</dbReference>
<keyword evidence="4" id="KW-1185">Reference proteome</keyword>
<organism evidence="3 4">
    <name type="scientific">Geosporobacter ferrireducens</name>
    <dbReference type="NCBI Taxonomy" id="1424294"/>
    <lineage>
        <taxon>Bacteria</taxon>
        <taxon>Bacillati</taxon>
        <taxon>Bacillota</taxon>
        <taxon>Clostridia</taxon>
        <taxon>Peptostreptococcales</taxon>
        <taxon>Thermotaleaceae</taxon>
        <taxon>Geosporobacter</taxon>
    </lineage>
</organism>
<reference evidence="3 4" key="1">
    <citation type="submission" date="2016-09" db="EMBL/GenBank/DDBJ databases">
        <title>Genomic analysis reveals versatility of anaerobic energy metabolism of Geosporobacter ferrireducens IRF9 of phylum Firmicutes.</title>
        <authorList>
            <person name="Kim S.-J."/>
        </authorList>
    </citation>
    <scope>NUCLEOTIDE SEQUENCE [LARGE SCALE GENOMIC DNA]</scope>
    <source>
        <strain evidence="3 4">IRF9</strain>
    </source>
</reference>
<gene>
    <name evidence="3" type="ORF">Gferi_25650</name>
</gene>
<dbReference type="InterPro" id="IPR013011">
    <property type="entry name" value="PTS_EIIB_2"/>
</dbReference>
<evidence type="ECO:0000259" key="2">
    <source>
        <dbReference type="PROSITE" id="PS51099"/>
    </source>
</evidence>
<accession>A0A1D8GNX3</accession>
<dbReference type="STRING" id="1424294.Gferi_25650"/>
<dbReference type="GO" id="GO:0009401">
    <property type="term" value="P:phosphoenolpyruvate-dependent sugar phosphotransferase system"/>
    <property type="evidence" value="ECO:0007669"/>
    <property type="project" value="InterPro"/>
</dbReference>
<dbReference type="Proteomes" id="UP000095743">
    <property type="component" value="Chromosome"/>
</dbReference>
<dbReference type="AlphaFoldDB" id="A0A1D8GNX3"/>
<evidence type="ECO:0000256" key="1">
    <source>
        <dbReference type="ARBA" id="ARBA00022679"/>
    </source>
</evidence>
<dbReference type="SUPFAM" id="SSF52794">
    <property type="entry name" value="PTS system IIB component-like"/>
    <property type="match status" value="1"/>
</dbReference>